<keyword evidence="4" id="KW-0862">Zinc</keyword>
<feature type="domain" description="Polycomb protein SUZ12-like zinc finger" evidence="10">
    <location>
        <begin position="348"/>
        <end position="415"/>
    </location>
</feature>
<keyword evidence="2" id="KW-0479">Metal-binding</keyword>
<protein>
    <recommendedName>
        <fullName evidence="13">Polycomb protein VEFS-Box domain-containing protein</fullName>
    </recommendedName>
</protein>
<dbReference type="PANTHER" id="PTHR22597">
    <property type="entry name" value="POLYCOMB GROUP PROTEIN"/>
    <property type="match status" value="1"/>
</dbReference>
<proteinExistence type="inferred from homology"/>
<dbReference type="GO" id="GO:0035098">
    <property type="term" value="C:ESC/E(Z) complex"/>
    <property type="evidence" value="ECO:0007669"/>
    <property type="project" value="TreeGrafter"/>
</dbReference>
<dbReference type="Pfam" id="PF09733">
    <property type="entry name" value="VEFS-Box"/>
    <property type="match status" value="1"/>
</dbReference>
<dbReference type="GO" id="GO:0031490">
    <property type="term" value="F:chromatin DNA binding"/>
    <property type="evidence" value="ECO:0007669"/>
    <property type="project" value="TreeGrafter"/>
</dbReference>
<evidence type="ECO:0000256" key="7">
    <source>
        <dbReference type="ARBA" id="ARBA00023163"/>
    </source>
</evidence>
<evidence type="ECO:0000256" key="6">
    <source>
        <dbReference type="ARBA" id="ARBA00023015"/>
    </source>
</evidence>
<feature type="compositionally biased region" description="Low complexity" evidence="8">
    <location>
        <begin position="149"/>
        <end position="159"/>
    </location>
</feature>
<dbReference type="CDD" id="cd21750">
    <property type="entry name" value="ZnB-Zn_SUZ12"/>
    <property type="match status" value="1"/>
</dbReference>
<evidence type="ECO:0000256" key="2">
    <source>
        <dbReference type="ARBA" id="ARBA00022723"/>
    </source>
</evidence>
<reference evidence="11" key="1">
    <citation type="submission" date="2022-11" db="EMBL/GenBank/DDBJ databases">
        <title>Chromosome-level genome of Pogonophryne albipinna.</title>
        <authorList>
            <person name="Jo E."/>
        </authorList>
    </citation>
    <scope>NUCLEOTIDE SEQUENCE</scope>
    <source>
        <strain evidence="11">SGF0006</strain>
        <tissue evidence="11">Muscle</tissue>
    </source>
</reference>
<keyword evidence="12" id="KW-1185">Reference proteome</keyword>
<dbReference type="GO" id="GO:0006325">
    <property type="term" value="P:chromatin organization"/>
    <property type="evidence" value="ECO:0007669"/>
    <property type="project" value="UniProtKB-KW"/>
</dbReference>
<feature type="region of interest" description="Disordered" evidence="8">
    <location>
        <begin position="604"/>
        <end position="685"/>
    </location>
</feature>
<dbReference type="GO" id="GO:0008270">
    <property type="term" value="F:zinc ion binding"/>
    <property type="evidence" value="ECO:0007669"/>
    <property type="project" value="UniProtKB-KW"/>
</dbReference>
<evidence type="ECO:0000313" key="11">
    <source>
        <dbReference type="EMBL" id="KAJ4932133.1"/>
    </source>
</evidence>
<dbReference type="PANTHER" id="PTHR22597:SF0">
    <property type="entry name" value="POLYCOMB PROTEIN SUZ12"/>
    <property type="match status" value="1"/>
</dbReference>
<dbReference type="Pfam" id="PF23320">
    <property type="entry name" value="Zn_SUZ12"/>
    <property type="match status" value="1"/>
</dbReference>
<feature type="region of interest" description="Disordered" evidence="8">
    <location>
        <begin position="135"/>
        <end position="159"/>
    </location>
</feature>
<dbReference type="AlphaFoldDB" id="A0AAD6AW20"/>
<dbReference type="CDD" id="cd21740">
    <property type="entry name" value="C2_II_SUZ12"/>
    <property type="match status" value="1"/>
</dbReference>
<feature type="region of interest" description="Disordered" evidence="8">
    <location>
        <begin position="195"/>
        <end position="229"/>
    </location>
</feature>
<evidence type="ECO:0000256" key="4">
    <source>
        <dbReference type="ARBA" id="ARBA00022833"/>
    </source>
</evidence>
<dbReference type="InterPro" id="IPR019135">
    <property type="entry name" value="Polycomb_protein_VEFS-Box"/>
</dbReference>
<name>A0AAD6AW20_9TELE</name>
<comment type="similarity">
    <text evidence="1">Belongs to the VEFS (VRN2-EMF2-FIS2-SU(Z)12) family.</text>
</comment>
<evidence type="ECO:0000256" key="8">
    <source>
        <dbReference type="SAM" id="MobiDB-lite"/>
    </source>
</evidence>
<feature type="domain" description="Polycomb protein VEFS-Box" evidence="9">
    <location>
        <begin position="475"/>
        <end position="593"/>
    </location>
</feature>
<dbReference type="CDD" id="cd21551">
    <property type="entry name" value="VEFS-box_SUZ12"/>
    <property type="match status" value="1"/>
</dbReference>
<keyword evidence="6" id="KW-0805">Transcription regulation</keyword>
<dbReference type="InterPro" id="IPR057540">
    <property type="entry name" value="Znf_SUZ12"/>
</dbReference>
<feature type="compositionally biased region" description="Basic and acidic residues" evidence="8">
    <location>
        <begin position="204"/>
        <end position="217"/>
    </location>
</feature>
<dbReference type="GO" id="GO:0016586">
    <property type="term" value="C:RSC-type complex"/>
    <property type="evidence" value="ECO:0007669"/>
    <property type="project" value="TreeGrafter"/>
</dbReference>
<evidence type="ECO:0000256" key="5">
    <source>
        <dbReference type="ARBA" id="ARBA00022853"/>
    </source>
</evidence>
<comment type="caution">
    <text evidence="11">The sequence shown here is derived from an EMBL/GenBank/DDBJ whole genome shotgun (WGS) entry which is preliminary data.</text>
</comment>
<evidence type="ECO:0000256" key="3">
    <source>
        <dbReference type="ARBA" id="ARBA00022771"/>
    </source>
</evidence>
<keyword evidence="5" id="KW-0156">Chromatin regulator</keyword>
<evidence type="ECO:0000256" key="1">
    <source>
        <dbReference type="ARBA" id="ARBA00007416"/>
    </source>
</evidence>
<gene>
    <name evidence="11" type="ORF">JOQ06_010560</name>
</gene>
<evidence type="ECO:0000313" key="12">
    <source>
        <dbReference type="Proteomes" id="UP001219934"/>
    </source>
</evidence>
<evidence type="ECO:0000259" key="10">
    <source>
        <dbReference type="Pfam" id="PF23320"/>
    </source>
</evidence>
<sequence length="685" mass="77903">MAVAKKPSMQHIQADHELFLQAFEMYSVNRATCFSAAAWLSFTFRCPPACSRHMKHCWKSSKVDNLLFKVEKMRGEQETHSLASNLQLTFTGFFHKAGKSSQDSENEQNSVSLEVLLVKVCHKKRKDVSCPVKQVPTGKKQVPLNPDTSAGVSPKPGSVPSLLVPSSEFEPSNSHMVKSYSLLFRVSRPGAPRTQINGLANGENNHHSRDFTEEMSNRKRRSSSLREEGETTFVAQMTVFDKNRRLQLLDGEYEVSMQEMEECPRMPPFESFSQGPTLQFTLRWTSDASDRSTAPVAKPLATRNSETNQEPRPSSLRATHTLAVKESINADVQTRRELISAEPRQKLRIFYQFQYNHNTRQQTEARDDLHCPWCTLNCRKLYSLIKHLKLSHSRFNFNYVPHPKGAKVEVSINECYDGSYAGNPQDIHSQPGFAFSRNGPVKRTAVTHVVVCRPKRTKASLSEFLEPEDGDQEPPVISGHNRLYFHSDSCVPLRPQEMEVDSEDERDPDWLREKTVKQMEEFTDVNEGEKEIMKLWNLHVMKNGFIADNQMNESCLVFADHHGVHIVKNNLFRNFLLHLISMHDFNLVTTQTIDQAMARLRLLQSQPHTDKEEEEEEEEEEDWEMAVESQPEMDQDPELDAIDDTPCNEGTSKGCVENGGEQEETDGTERAASEQKLPGSGSASN</sequence>
<dbReference type="Proteomes" id="UP001219934">
    <property type="component" value="Unassembled WGS sequence"/>
</dbReference>
<organism evidence="11 12">
    <name type="scientific">Pogonophryne albipinna</name>
    <dbReference type="NCBI Taxonomy" id="1090488"/>
    <lineage>
        <taxon>Eukaryota</taxon>
        <taxon>Metazoa</taxon>
        <taxon>Chordata</taxon>
        <taxon>Craniata</taxon>
        <taxon>Vertebrata</taxon>
        <taxon>Euteleostomi</taxon>
        <taxon>Actinopterygii</taxon>
        <taxon>Neopterygii</taxon>
        <taxon>Teleostei</taxon>
        <taxon>Neoteleostei</taxon>
        <taxon>Acanthomorphata</taxon>
        <taxon>Eupercaria</taxon>
        <taxon>Perciformes</taxon>
        <taxon>Notothenioidei</taxon>
        <taxon>Pogonophryne</taxon>
    </lineage>
</organism>
<evidence type="ECO:0000259" key="9">
    <source>
        <dbReference type="Pfam" id="PF09733"/>
    </source>
</evidence>
<dbReference type="EMBL" id="JAPTMU010000014">
    <property type="protein sequence ID" value="KAJ4932133.1"/>
    <property type="molecule type" value="Genomic_DNA"/>
</dbReference>
<keyword evidence="7" id="KW-0804">Transcription</keyword>
<feature type="compositionally biased region" description="Acidic residues" evidence="8">
    <location>
        <begin position="612"/>
        <end position="643"/>
    </location>
</feature>
<accession>A0AAD6AW20</accession>
<keyword evidence="3" id="KW-0863">Zinc-finger</keyword>
<feature type="compositionally biased region" description="Polar residues" evidence="8">
    <location>
        <begin position="302"/>
        <end position="317"/>
    </location>
</feature>
<feature type="region of interest" description="Disordered" evidence="8">
    <location>
        <begin position="289"/>
        <end position="317"/>
    </location>
</feature>
<evidence type="ECO:0008006" key="13">
    <source>
        <dbReference type="Google" id="ProtNLM"/>
    </source>
</evidence>